<name>A0A858MR00_9CAUD</name>
<evidence type="ECO:0000313" key="2">
    <source>
        <dbReference type="Proteomes" id="UP000671973"/>
    </source>
</evidence>
<dbReference type="EMBL" id="MT234338">
    <property type="protein sequence ID" value="QIW87212.1"/>
    <property type="molecule type" value="Genomic_DNA"/>
</dbReference>
<accession>A0A858MR00</accession>
<evidence type="ECO:0000313" key="1">
    <source>
        <dbReference type="EMBL" id="QIW87212.1"/>
    </source>
</evidence>
<organism evidence="1 2">
    <name type="scientific">Agrobacterium phage OLIVR1</name>
    <dbReference type="NCBI Taxonomy" id="2723769"/>
    <lineage>
        <taxon>Viruses</taxon>
        <taxon>Duplodnaviria</taxon>
        <taxon>Heunggongvirae</taxon>
        <taxon>Uroviricota</taxon>
        <taxon>Caudoviricetes</taxon>
        <taxon>Schitoviridae</taxon>
        <taxon>Oliverunavirus</taxon>
        <taxon>Oliverunavirus OLIVR1</taxon>
    </lineage>
</organism>
<proteinExistence type="predicted"/>
<gene>
    <name evidence="1" type="ORF">Ab1vBOLIVR1_gp17</name>
</gene>
<dbReference type="Proteomes" id="UP000671973">
    <property type="component" value="Segment"/>
</dbReference>
<reference evidence="1 2" key="1">
    <citation type="submission" date="2020-03" db="EMBL/GenBank/DDBJ databases">
        <authorList>
            <person name="Holtappels D."/>
            <person name="Bomans J.P.J."/>
            <person name="Lavigne R."/>
            <person name="Wagemans J."/>
        </authorList>
    </citation>
    <scope>NUCLEOTIDE SEQUENCE [LARGE SCALE GENOMIC DNA]</scope>
    <source>
        <strain evidence="1 2">OLIVR1</strain>
    </source>
</reference>
<protein>
    <submittedName>
        <fullName evidence="1">Uncharacterized protein</fullName>
    </submittedName>
</protein>
<sequence>MASSITQTFGKVLNTIGTVADAATKTVDNVAAGLDMLDMFVMTAKQKQEARTAADMHTFYDDLQNEVALENALKAEQLEIALNNNAQLKKHFTNQHEKLNSVINKVRTKYNPE</sequence>
<keyword evidence="2" id="KW-1185">Reference proteome</keyword>